<comment type="caution">
    <text evidence="2">The sequence shown here is derived from an EMBL/GenBank/DDBJ whole genome shotgun (WGS) entry which is preliminary data.</text>
</comment>
<evidence type="ECO:0000256" key="1">
    <source>
        <dbReference type="SAM" id="Coils"/>
    </source>
</evidence>
<dbReference type="Proteomes" id="UP000789706">
    <property type="component" value="Unassembled WGS sequence"/>
</dbReference>
<accession>A0A9N9C3F9</accession>
<dbReference type="OrthoDB" id="2373333at2759"/>
<evidence type="ECO:0000313" key="2">
    <source>
        <dbReference type="EMBL" id="CAG8585142.1"/>
    </source>
</evidence>
<feature type="coiled-coil region" evidence="1">
    <location>
        <begin position="73"/>
        <end position="110"/>
    </location>
</feature>
<evidence type="ECO:0000313" key="3">
    <source>
        <dbReference type="Proteomes" id="UP000789706"/>
    </source>
</evidence>
<sequence>MTTSITSSYEVVTNNQPYPAADKLIEKLNEIQSFLQEEVDDLSVGSSKQQQIPSHPDHIVNGINGIDEIFAINGTTEEQEKQLRDKEEELQELYETIAELEELEEELGDEDIYIIKSQADNKAK</sequence>
<gene>
    <name evidence="2" type="ORF">DEBURN_LOCUS8769</name>
</gene>
<keyword evidence="3" id="KW-1185">Reference proteome</keyword>
<proteinExistence type="predicted"/>
<name>A0A9N9C3F9_9GLOM</name>
<reference evidence="2" key="1">
    <citation type="submission" date="2021-06" db="EMBL/GenBank/DDBJ databases">
        <authorList>
            <person name="Kallberg Y."/>
            <person name="Tangrot J."/>
            <person name="Rosling A."/>
        </authorList>
    </citation>
    <scope>NUCLEOTIDE SEQUENCE</scope>
    <source>
        <strain evidence="2">AZ414A</strain>
    </source>
</reference>
<protein>
    <submittedName>
        <fullName evidence="2">2896_t:CDS:1</fullName>
    </submittedName>
</protein>
<keyword evidence="1" id="KW-0175">Coiled coil</keyword>
<organism evidence="2 3">
    <name type="scientific">Diversispora eburnea</name>
    <dbReference type="NCBI Taxonomy" id="1213867"/>
    <lineage>
        <taxon>Eukaryota</taxon>
        <taxon>Fungi</taxon>
        <taxon>Fungi incertae sedis</taxon>
        <taxon>Mucoromycota</taxon>
        <taxon>Glomeromycotina</taxon>
        <taxon>Glomeromycetes</taxon>
        <taxon>Diversisporales</taxon>
        <taxon>Diversisporaceae</taxon>
        <taxon>Diversispora</taxon>
    </lineage>
</organism>
<dbReference type="AlphaFoldDB" id="A0A9N9C3F9"/>
<dbReference type="EMBL" id="CAJVPK010001398">
    <property type="protein sequence ID" value="CAG8585142.1"/>
    <property type="molecule type" value="Genomic_DNA"/>
</dbReference>